<protein>
    <submittedName>
        <fullName evidence="1">Uncharacterized protein</fullName>
    </submittedName>
</protein>
<dbReference type="EMBL" id="UIXM01000206">
    <property type="protein sequence ID" value="SVS30735.1"/>
    <property type="molecule type" value="Genomic_DNA"/>
</dbReference>
<comment type="caution">
    <text evidence="1">The sequence shown here is derived from an EMBL/GenBank/DDBJ whole genome shotgun (WGS) entry which is preliminary data.</text>
</comment>
<proteinExistence type="predicted"/>
<organism evidence="1 2">
    <name type="scientific">Klebsiella pneumoniae</name>
    <dbReference type="NCBI Taxonomy" id="573"/>
    <lineage>
        <taxon>Bacteria</taxon>
        <taxon>Pseudomonadati</taxon>
        <taxon>Pseudomonadota</taxon>
        <taxon>Gammaproteobacteria</taxon>
        <taxon>Enterobacterales</taxon>
        <taxon>Enterobacteriaceae</taxon>
        <taxon>Klebsiella/Raoultella group</taxon>
        <taxon>Klebsiella</taxon>
        <taxon>Klebsiella pneumoniae complex</taxon>
    </lineage>
</organism>
<evidence type="ECO:0000313" key="2">
    <source>
        <dbReference type="Proteomes" id="UP000259497"/>
    </source>
</evidence>
<dbReference type="AlphaFoldDB" id="A0ABD7NZY4"/>
<reference evidence="1 2" key="1">
    <citation type="submission" date="2018-08" db="EMBL/GenBank/DDBJ databases">
        <authorList>
            <consortium name="Pathogen Informatics"/>
        </authorList>
    </citation>
    <scope>NUCLEOTIDE SEQUENCE [LARGE SCALE GENOMIC DNA]</scope>
    <source>
        <strain evidence="1 2">EuSCAPE_GR114</strain>
    </source>
</reference>
<dbReference type="Proteomes" id="UP000259497">
    <property type="component" value="Unassembled WGS sequence"/>
</dbReference>
<sequence>MIVELVHIQGVFQRHNIADGFLFIRLFFIAHQVGNHQAGEYANDDNYHHNFQ</sequence>
<gene>
    <name evidence="1" type="ORF">SAMEA3649733_05856</name>
</gene>
<evidence type="ECO:0000313" key="1">
    <source>
        <dbReference type="EMBL" id="SVS30735.1"/>
    </source>
</evidence>
<name>A0ABD7NZY4_KLEPN</name>
<accession>A0ABD7NZY4</accession>